<keyword evidence="4 5" id="KW-0732">Signal</keyword>
<keyword evidence="3" id="KW-0813">Transport</keyword>
<dbReference type="KEGG" id="ard:AXF14_06950"/>
<proteinExistence type="inferred from homology"/>
<evidence type="ECO:0000256" key="2">
    <source>
        <dbReference type="ARBA" id="ARBA00008814"/>
    </source>
</evidence>
<dbReference type="STRING" id="111015.AXF14_06950"/>
<dbReference type="RefSeq" id="WP_067941952.1">
    <property type="nucleotide sequence ID" value="NZ_CP014228.1"/>
</dbReference>
<dbReference type="InterPro" id="IPR051313">
    <property type="entry name" value="Bact_iron-sidero_bind"/>
</dbReference>
<keyword evidence="8" id="KW-1185">Reference proteome</keyword>
<evidence type="ECO:0000256" key="1">
    <source>
        <dbReference type="ARBA" id="ARBA00004196"/>
    </source>
</evidence>
<feature type="domain" description="Fe/B12 periplasmic-binding" evidence="6">
    <location>
        <begin position="76"/>
        <end position="364"/>
    </location>
</feature>
<dbReference type="PANTHER" id="PTHR30532">
    <property type="entry name" value="IRON III DICITRATE-BINDING PERIPLASMIC PROTEIN"/>
    <property type="match status" value="1"/>
</dbReference>
<dbReference type="PROSITE" id="PS51257">
    <property type="entry name" value="PROKAR_LIPOPROTEIN"/>
    <property type="match status" value="1"/>
</dbReference>
<dbReference type="PROSITE" id="PS50983">
    <property type="entry name" value="FE_B12_PBP"/>
    <property type="match status" value="1"/>
</dbReference>
<dbReference type="Proteomes" id="UP000065220">
    <property type="component" value="Chromosome"/>
</dbReference>
<gene>
    <name evidence="7" type="ORF">AXF14_06950</name>
</gene>
<evidence type="ECO:0000256" key="5">
    <source>
        <dbReference type="SAM" id="SignalP"/>
    </source>
</evidence>
<dbReference type="AlphaFoldDB" id="A0A109W2L9"/>
<name>A0A109W2L9_ACTRD</name>
<dbReference type="Gene3D" id="3.40.50.1980">
    <property type="entry name" value="Nitrogenase molybdenum iron protein domain"/>
    <property type="match status" value="2"/>
</dbReference>
<evidence type="ECO:0000313" key="7">
    <source>
        <dbReference type="EMBL" id="AMD87361.1"/>
    </source>
</evidence>
<dbReference type="Pfam" id="PF01497">
    <property type="entry name" value="Peripla_BP_2"/>
    <property type="match status" value="1"/>
</dbReference>
<reference evidence="8" key="1">
    <citation type="submission" date="2016-02" db="EMBL/GenBank/DDBJ databases">
        <authorList>
            <person name="Holder M.E."/>
            <person name="Ajami N.J."/>
            <person name="Petrosino J.F."/>
        </authorList>
    </citation>
    <scope>NUCLEOTIDE SEQUENCE [LARGE SCALE GENOMIC DNA]</scope>
    <source>
        <strain evidence="8">CCUG 36733</strain>
    </source>
</reference>
<dbReference type="PANTHER" id="PTHR30532:SF24">
    <property type="entry name" value="FERRIC ENTEROBACTIN-BINDING PERIPLASMIC PROTEIN FEPB"/>
    <property type="match status" value="1"/>
</dbReference>
<comment type="subcellular location">
    <subcellularLocation>
        <location evidence="1">Cell envelope</location>
    </subcellularLocation>
</comment>
<evidence type="ECO:0000259" key="6">
    <source>
        <dbReference type="PROSITE" id="PS50983"/>
    </source>
</evidence>
<protein>
    <recommendedName>
        <fullName evidence="6">Fe/B12 periplasmic-binding domain-containing protein</fullName>
    </recommendedName>
</protein>
<dbReference type="GO" id="GO:1901678">
    <property type="term" value="P:iron coordination entity transport"/>
    <property type="evidence" value="ECO:0007669"/>
    <property type="project" value="UniProtKB-ARBA"/>
</dbReference>
<dbReference type="EMBL" id="CP014228">
    <property type="protein sequence ID" value="AMD87361.1"/>
    <property type="molecule type" value="Genomic_DNA"/>
</dbReference>
<dbReference type="SUPFAM" id="SSF53807">
    <property type="entry name" value="Helical backbone' metal receptor"/>
    <property type="match status" value="1"/>
</dbReference>
<dbReference type="InterPro" id="IPR002491">
    <property type="entry name" value="ABC_transptr_periplasmic_BD"/>
</dbReference>
<dbReference type="PROSITE" id="PS51318">
    <property type="entry name" value="TAT"/>
    <property type="match status" value="1"/>
</dbReference>
<comment type="similarity">
    <text evidence="2">Belongs to the bacterial solute-binding protein 8 family.</text>
</comment>
<accession>A0A109W2L9</accession>
<feature type="signal peptide" evidence="5">
    <location>
        <begin position="1"/>
        <end position="38"/>
    </location>
</feature>
<feature type="chain" id="PRO_5007141258" description="Fe/B12 periplasmic-binding domain-containing protein" evidence="5">
    <location>
        <begin position="39"/>
        <end position="377"/>
    </location>
</feature>
<evidence type="ECO:0000256" key="3">
    <source>
        <dbReference type="ARBA" id="ARBA00022448"/>
    </source>
</evidence>
<dbReference type="InterPro" id="IPR006311">
    <property type="entry name" value="TAT_signal"/>
</dbReference>
<sequence>MADQNRRTPALTRRSVLAGGAGLGLAALLAACSSDDDAATGASAAAGNASKGATDSFPVTIEHVYGSTTIEAEPTKIATASWTNDDVVIALGVVPVGVPTVSWGADENGSYPWTTDALEALGAGWDTDKAPKQYSETDGINVQEIAALEPDLILGTYSGMTEDEYTQLSAIAPTIAYPKGVAAYGTPWETTTKVIGQALGRSAAAEELVTKTTEAIQTAAGTYPELRSKTYIAANLDVTSSTINLYTKADNRPRLFDMLGMTMAPAAADGGADTEDEFFVEYSAEKADALTSDLFWSWANDEAAVKAVEANELLSTIPAVKDGTALFVTDNTTVMSLSAASPLSLPWCCENHVPQIAAAVTGGSASATASATATTAS</sequence>
<organism evidence="7 8">
    <name type="scientific">Actinomyces radicidentis</name>
    <dbReference type="NCBI Taxonomy" id="111015"/>
    <lineage>
        <taxon>Bacteria</taxon>
        <taxon>Bacillati</taxon>
        <taxon>Actinomycetota</taxon>
        <taxon>Actinomycetes</taxon>
        <taxon>Actinomycetales</taxon>
        <taxon>Actinomycetaceae</taxon>
        <taxon>Actinomyces</taxon>
    </lineage>
</organism>
<evidence type="ECO:0000256" key="4">
    <source>
        <dbReference type="ARBA" id="ARBA00022729"/>
    </source>
</evidence>
<dbReference type="GO" id="GO:0030288">
    <property type="term" value="C:outer membrane-bounded periplasmic space"/>
    <property type="evidence" value="ECO:0007669"/>
    <property type="project" value="TreeGrafter"/>
</dbReference>
<evidence type="ECO:0000313" key="8">
    <source>
        <dbReference type="Proteomes" id="UP000065220"/>
    </source>
</evidence>